<evidence type="ECO:0000256" key="4">
    <source>
        <dbReference type="ARBA" id="ARBA00023002"/>
    </source>
</evidence>
<dbReference type="FunFam" id="3.40.30.10:FF:000010">
    <property type="entry name" value="Glutathione peroxidase"/>
    <property type="match status" value="1"/>
</dbReference>
<dbReference type="EMBL" id="CP034457">
    <property type="protein sequence ID" value="QBM87822.1"/>
    <property type="molecule type" value="Genomic_DNA"/>
</dbReference>
<dbReference type="PRINTS" id="PR01011">
    <property type="entry name" value="GLUTPROXDASE"/>
</dbReference>
<evidence type="ECO:0000256" key="6">
    <source>
        <dbReference type="ARBA" id="ARBA00049091"/>
    </source>
</evidence>
<keyword evidence="2 8" id="KW-0575">Peroxidase</keyword>
<proteinExistence type="inferred from homology"/>
<evidence type="ECO:0000256" key="2">
    <source>
        <dbReference type="ARBA" id="ARBA00022559"/>
    </source>
</evidence>
<dbReference type="InterPro" id="IPR000889">
    <property type="entry name" value="Glutathione_peroxidase"/>
</dbReference>
<dbReference type="STRING" id="2163413.A0A4P6XKF1"/>
<dbReference type="PANTHER" id="PTHR11592:SF78">
    <property type="entry name" value="GLUTATHIONE PEROXIDASE"/>
    <property type="match status" value="1"/>
</dbReference>
<evidence type="ECO:0000256" key="5">
    <source>
        <dbReference type="ARBA" id="ARBA00023284"/>
    </source>
</evidence>
<evidence type="ECO:0000256" key="7">
    <source>
        <dbReference type="PIRSR" id="PIRSR000303-1"/>
    </source>
</evidence>
<dbReference type="InterPro" id="IPR029760">
    <property type="entry name" value="GPX_CS"/>
</dbReference>
<sequence length="164" mass="18707">MSFFDFTPKDFKGDEFPFRNYKGKVTLVVNVASKCHLAPQYKELEDLNRKYAGKNVQIVAFPCNQFGKQEPGSAVEIITFCSMNYGVTFPVLGKIKVNGKNADPVYKFLKSKKPGFMGLKRVNWNFEKFLIDQNGQVAHRYSALTRPHKLGPKIDELLRSQLAH</sequence>
<dbReference type="PANTHER" id="PTHR11592">
    <property type="entry name" value="GLUTATHIONE PEROXIDASE"/>
    <property type="match status" value="1"/>
</dbReference>
<dbReference type="GO" id="GO:0034599">
    <property type="term" value="P:cellular response to oxidative stress"/>
    <property type="evidence" value="ECO:0007669"/>
    <property type="project" value="TreeGrafter"/>
</dbReference>
<dbReference type="Proteomes" id="UP000292447">
    <property type="component" value="Chromosome II"/>
</dbReference>
<dbReference type="GO" id="GO:0140824">
    <property type="term" value="F:thioredoxin-dependent peroxiredoxin activity"/>
    <property type="evidence" value="ECO:0007669"/>
    <property type="project" value="UniProtKB-EC"/>
</dbReference>
<dbReference type="Gene3D" id="3.40.30.10">
    <property type="entry name" value="Glutaredoxin"/>
    <property type="match status" value="1"/>
</dbReference>
<keyword evidence="10" id="KW-1185">Reference proteome</keyword>
<dbReference type="InterPro" id="IPR036249">
    <property type="entry name" value="Thioredoxin-like_sf"/>
</dbReference>
<comment type="similarity">
    <text evidence="1 8">Belongs to the glutathione peroxidase family.</text>
</comment>
<dbReference type="PIRSF" id="PIRSF000303">
    <property type="entry name" value="Glutathion_perox"/>
    <property type="match status" value="1"/>
</dbReference>
<dbReference type="CDD" id="cd00340">
    <property type="entry name" value="GSH_Peroxidase"/>
    <property type="match status" value="1"/>
</dbReference>
<protein>
    <recommendedName>
        <fullName evidence="8">Glutathione peroxidase</fullName>
    </recommendedName>
</protein>
<feature type="active site" evidence="7">
    <location>
        <position position="35"/>
    </location>
</feature>
<dbReference type="Pfam" id="PF00255">
    <property type="entry name" value="GSHPx"/>
    <property type="match status" value="1"/>
</dbReference>
<dbReference type="AlphaFoldDB" id="A0A4P6XKF1"/>
<name>A0A4P6XKF1_9ASCO</name>
<evidence type="ECO:0000256" key="3">
    <source>
        <dbReference type="ARBA" id="ARBA00022862"/>
    </source>
</evidence>
<gene>
    <name evidence="9" type="primary">MPUL0B10350</name>
    <name evidence="9" type="ORF">METSCH_B10350</name>
</gene>
<reference evidence="10" key="1">
    <citation type="submission" date="2019-03" db="EMBL/GenBank/DDBJ databases">
        <title>Snf2 controls pulcherriminic acid biosynthesis and connects pigmentation and antifungal activity of the yeast Metschnikowia pulcherrima.</title>
        <authorList>
            <person name="Gore-Lloyd D."/>
            <person name="Sumann I."/>
            <person name="Brachmann A.O."/>
            <person name="Schneeberger K."/>
            <person name="Ortiz-Merino R.A."/>
            <person name="Moreno-Beltran M."/>
            <person name="Schlaefli M."/>
            <person name="Kirner P."/>
            <person name="Santos Kron A."/>
            <person name="Wolfe K.H."/>
            <person name="Piel J."/>
            <person name="Ahrens C.H."/>
            <person name="Henk D."/>
            <person name="Freimoser F.M."/>
        </authorList>
    </citation>
    <scope>NUCLEOTIDE SEQUENCE [LARGE SCALE GENOMIC DNA]</scope>
    <source>
        <strain evidence="10">APC 1.2</strain>
    </source>
</reference>
<dbReference type="PROSITE" id="PS00763">
    <property type="entry name" value="GLUTATHIONE_PEROXID_2"/>
    <property type="match status" value="1"/>
</dbReference>
<organism evidence="9 10">
    <name type="scientific">Metschnikowia aff. pulcherrima</name>
    <dbReference type="NCBI Taxonomy" id="2163413"/>
    <lineage>
        <taxon>Eukaryota</taxon>
        <taxon>Fungi</taxon>
        <taxon>Dikarya</taxon>
        <taxon>Ascomycota</taxon>
        <taxon>Saccharomycotina</taxon>
        <taxon>Pichiomycetes</taxon>
        <taxon>Metschnikowiaceae</taxon>
        <taxon>Metschnikowia</taxon>
    </lineage>
</organism>
<keyword evidence="3" id="KW-0049">Antioxidant</keyword>
<keyword evidence="4 8" id="KW-0560">Oxidoreductase</keyword>
<keyword evidence="5" id="KW-0676">Redox-active center</keyword>
<evidence type="ECO:0000256" key="1">
    <source>
        <dbReference type="ARBA" id="ARBA00006926"/>
    </source>
</evidence>
<evidence type="ECO:0000256" key="8">
    <source>
        <dbReference type="RuleBase" id="RU000499"/>
    </source>
</evidence>
<evidence type="ECO:0000313" key="10">
    <source>
        <dbReference type="Proteomes" id="UP000292447"/>
    </source>
</evidence>
<dbReference type="SUPFAM" id="SSF52833">
    <property type="entry name" value="Thioredoxin-like"/>
    <property type="match status" value="1"/>
</dbReference>
<dbReference type="PROSITE" id="PS51355">
    <property type="entry name" value="GLUTATHIONE_PEROXID_3"/>
    <property type="match status" value="1"/>
</dbReference>
<comment type="catalytic activity">
    <reaction evidence="6">
        <text>a hydroperoxide + [thioredoxin]-dithiol = an alcohol + [thioredoxin]-disulfide + H2O</text>
        <dbReference type="Rhea" id="RHEA:62620"/>
        <dbReference type="Rhea" id="RHEA-COMP:10698"/>
        <dbReference type="Rhea" id="RHEA-COMP:10700"/>
        <dbReference type="ChEBI" id="CHEBI:15377"/>
        <dbReference type="ChEBI" id="CHEBI:29950"/>
        <dbReference type="ChEBI" id="CHEBI:30879"/>
        <dbReference type="ChEBI" id="CHEBI:35924"/>
        <dbReference type="ChEBI" id="CHEBI:50058"/>
        <dbReference type="EC" id="1.11.1.24"/>
    </reaction>
</comment>
<accession>A0A4P6XKF1</accession>
<evidence type="ECO:0000313" key="9">
    <source>
        <dbReference type="EMBL" id="QBM87822.1"/>
    </source>
</evidence>